<gene>
    <name evidence="3" type="ORF">J3D65DRAFT_605391</name>
</gene>
<keyword evidence="2" id="KW-0812">Transmembrane</keyword>
<dbReference type="RefSeq" id="XP_066652195.1">
    <property type="nucleotide sequence ID" value="XM_066798352.1"/>
</dbReference>
<reference evidence="3 4" key="1">
    <citation type="submission" date="2024-04" db="EMBL/GenBank/DDBJ databases">
        <title>Phyllosticta paracitricarpa is synonymous to the EU quarantine fungus P. citricarpa based on phylogenomic analyses.</title>
        <authorList>
            <consortium name="Lawrence Berkeley National Laboratory"/>
            <person name="Van ingen-buijs V.A."/>
            <person name="Van westerhoven A.C."/>
            <person name="Haridas S."/>
            <person name="Skiadas P."/>
            <person name="Martin F."/>
            <person name="Groenewald J.Z."/>
            <person name="Crous P.W."/>
            <person name="Seidl M.F."/>
        </authorList>
    </citation>
    <scope>NUCLEOTIDE SEQUENCE [LARGE SCALE GENOMIC DNA]</scope>
    <source>
        <strain evidence="3 4">CPC 17464</strain>
    </source>
</reference>
<keyword evidence="2" id="KW-0472">Membrane</keyword>
<feature type="region of interest" description="Disordered" evidence="1">
    <location>
        <begin position="423"/>
        <end position="462"/>
    </location>
</feature>
<sequence>MDSKMARGAFTRRGHPGPGQSRRSYRLILSLGDGRASKVNTSASSSPLTSKGCGLPACLTVCHSLYWSSDHPHSFGPLHVQFMYSRLSWALLSLSIPYLSLADVAIAQDERSQTLKLDTPGYSSGLAGESAFVLNFTMSRDNRTLLFNDRPIFPFPCPDSPTTFDACSVPTNFSIGDLKDVEAGSCVGAAGGSRHELDFARVVSPEDEENAAKWTTAPKILVDILGASPRGSNETTLLGSATQKIVQVSLDHATTLPTTFKISDVQLLDRPADYSLQTPEQLPICTSRSWRCAETEHYPYYRFFWRQNFDQHGRIGSMRHNVMKNFGELGLHIWERAGIYMAVSGGVLAVAAVMSSIALLYRRGRAIQQGYRQFFDTRWMEDWMHAEEGQGLLFQTEKDGRDSLSSSGEAVYDTMKSLPNMTMKSLPTMKPLPPAPRISGEGSDLSYEEEQFGQFHSHAEDA</sequence>
<evidence type="ECO:0000313" key="4">
    <source>
        <dbReference type="Proteomes" id="UP001360953"/>
    </source>
</evidence>
<name>A0ABR1LGG4_9PEZI</name>
<comment type="caution">
    <text evidence="3">The sequence shown here is derived from an EMBL/GenBank/DDBJ whole genome shotgun (WGS) entry which is preliminary data.</text>
</comment>
<protein>
    <submittedName>
        <fullName evidence="3">Uncharacterized protein</fullName>
    </submittedName>
</protein>
<feature type="region of interest" description="Disordered" evidence="1">
    <location>
        <begin position="1"/>
        <end position="22"/>
    </location>
</feature>
<evidence type="ECO:0000313" key="3">
    <source>
        <dbReference type="EMBL" id="KAK7532802.1"/>
    </source>
</evidence>
<accession>A0ABR1LGG4</accession>
<dbReference type="Proteomes" id="UP001360953">
    <property type="component" value="Unassembled WGS sequence"/>
</dbReference>
<evidence type="ECO:0000256" key="1">
    <source>
        <dbReference type="SAM" id="MobiDB-lite"/>
    </source>
</evidence>
<keyword evidence="4" id="KW-1185">Reference proteome</keyword>
<keyword evidence="2" id="KW-1133">Transmembrane helix</keyword>
<dbReference type="GeneID" id="92031258"/>
<evidence type="ECO:0000256" key="2">
    <source>
        <dbReference type="SAM" id="Phobius"/>
    </source>
</evidence>
<proteinExistence type="predicted"/>
<organism evidence="3 4">
    <name type="scientific">Phyllosticta citribraziliensis</name>
    <dbReference type="NCBI Taxonomy" id="989973"/>
    <lineage>
        <taxon>Eukaryota</taxon>
        <taxon>Fungi</taxon>
        <taxon>Dikarya</taxon>
        <taxon>Ascomycota</taxon>
        <taxon>Pezizomycotina</taxon>
        <taxon>Dothideomycetes</taxon>
        <taxon>Dothideomycetes incertae sedis</taxon>
        <taxon>Botryosphaeriales</taxon>
        <taxon>Phyllostictaceae</taxon>
        <taxon>Phyllosticta</taxon>
    </lineage>
</organism>
<dbReference type="EMBL" id="JBBPEH010000010">
    <property type="protein sequence ID" value="KAK7532802.1"/>
    <property type="molecule type" value="Genomic_DNA"/>
</dbReference>
<feature type="transmembrane region" description="Helical" evidence="2">
    <location>
        <begin position="339"/>
        <end position="361"/>
    </location>
</feature>